<dbReference type="InterPro" id="IPR000795">
    <property type="entry name" value="T_Tr_GTP-bd_dom"/>
</dbReference>
<dbReference type="RefSeq" id="WP_118049165.1">
    <property type="nucleotide sequence ID" value="NZ_CABJFK010000005.1"/>
</dbReference>
<dbReference type="GO" id="GO:0046677">
    <property type="term" value="P:response to antibiotic"/>
    <property type="evidence" value="ECO:0007669"/>
    <property type="project" value="UniProtKB-KW"/>
</dbReference>
<dbReference type="SUPFAM" id="SSF52540">
    <property type="entry name" value="P-loop containing nucleoside triphosphate hydrolases"/>
    <property type="match status" value="1"/>
</dbReference>
<dbReference type="Pfam" id="PF00679">
    <property type="entry name" value="EFG_C"/>
    <property type="match status" value="1"/>
</dbReference>
<dbReference type="PROSITE" id="PS51722">
    <property type="entry name" value="G_TR_2"/>
    <property type="match status" value="1"/>
</dbReference>
<dbReference type="Pfam" id="PF00009">
    <property type="entry name" value="GTP_EFTU"/>
    <property type="match status" value="1"/>
</dbReference>
<dbReference type="InterPro" id="IPR041095">
    <property type="entry name" value="EFG_II"/>
</dbReference>
<dbReference type="Gene3D" id="2.40.30.10">
    <property type="entry name" value="Translation factors"/>
    <property type="match status" value="1"/>
</dbReference>
<dbReference type="InterPro" id="IPR035647">
    <property type="entry name" value="EFG_III/V"/>
</dbReference>
<dbReference type="GO" id="GO:0005525">
    <property type="term" value="F:GTP binding"/>
    <property type="evidence" value="ECO:0007669"/>
    <property type="project" value="UniProtKB-KW"/>
</dbReference>
<dbReference type="Pfam" id="PF05991">
    <property type="entry name" value="NYN_YacP"/>
    <property type="match status" value="1"/>
</dbReference>
<dbReference type="SUPFAM" id="SSF54211">
    <property type="entry name" value="Ribosomal protein S5 domain 2-like"/>
    <property type="match status" value="1"/>
</dbReference>
<dbReference type="PANTHER" id="PTHR43261">
    <property type="entry name" value="TRANSLATION ELONGATION FACTOR G-RELATED"/>
    <property type="match status" value="1"/>
</dbReference>
<evidence type="ECO:0000259" key="6">
    <source>
        <dbReference type="PROSITE" id="PS51722"/>
    </source>
</evidence>
<evidence type="ECO:0000256" key="2">
    <source>
        <dbReference type="ARBA" id="ARBA00022917"/>
    </source>
</evidence>
<keyword evidence="1" id="KW-0547">Nucleotide-binding</keyword>
<accession>A0A414J6T4</accession>
<dbReference type="Gene3D" id="3.30.230.10">
    <property type="match status" value="1"/>
</dbReference>
<feature type="compositionally biased region" description="Polar residues" evidence="5">
    <location>
        <begin position="680"/>
        <end position="693"/>
    </location>
</feature>
<dbReference type="Proteomes" id="UP000283745">
    <property type="component" value="Unassembled WGS sequence"/>
</dbReference>
<organism evidence="7 8">
    <name type="scientific">Blautia obeum</name>
    <dbReference type="NCBI Taxonomy" id="40520"/>
    <lineage>
        <taxon>Bacteria</taxon>
        <taxon>Bacillati</taxon>
        <taxon>Bacillota</taxon>
        <taxon>Clostridia</taxon>
        <taxon>Lachnospirales</taxon>
        <taxon>Lachnospiraceae</taxon>
        <taxon>Blautia</taxon>
    </lineage>
</organism>
<gene>
    <name evidence="7" type="ORF">DW740_07285</name>
</gene>
<proteinExistence type="predicted"/>
<dbReference type="InterPro" id="IPR000640">
    <property type="entry name" value="EFG_V-like"/>
</dbReference>
<dbReference type="InterPro" id="IPR020568">
    <property type="entry name" value="Ribosomal_Su5_D2-typ_SF"/>
</dbReference>
<dbReference type="PROSITE" id="PS00301">
    <property type="entry name" value="G_TR_1"/>
    <property type="match status" value="1"/>
</dbReference>
<keyword evidence="4" id="KW-0046">Antibiotic resistance</keyword>
<dbReference type="Pfam" id="PF14492">
    <property type="entry name" value="EFG_III"/>
    <property type="match status" value="1"/>
</dbReference>
<feature type="domain" description="Tr-type G" evidence="6">
    <location>
        <begin position="1"/>
        <end position="233"/>
    </location>
</feature>
<dbReference type="PANTHER" id="PTHR43261:SF1">
    <property type="entry name" value="RIBOSOME-RELEASING FACTOR 2, MITOCHONDRIAL"/>
    <property type="match status" value="1"/>
</dbReference>
<dbReference type="InterPro" id="IPR005517">
    <property type="entry name" value="Transl_elong_EFG/EF2_IV"/>
</dbReference>
<dbReference type="InterPro" id="IPR014721">
    <property type="entry name" value="Ribsml_uS5_D2-typ_fold_subgr"/>
</dbReference>
<dbReference type="CDD" id="cd10912">
    <property type="entry name" value="PIN_YacP-like"/>
    <property type="match status" value="1"/>
</dbReference>
<dbReference type="InterPro" id="IPR035650">
    <property type="entry name" value="Tet_C"/>
</dbReference>
<reference evidence="7 8" key="1">
    <citation type="submission" date="2018-08" db="EMBL/GenBank/DDBJ databases">
        <title>A genome reference for cultivated species of the human gut microbiota.</title>
        <authorList>
            <person name="Zou Y."/>
            <person name="Xue W."/>
            <person name="Luo G."/>
        </authorList>
    </citation>
    <scope>NUCLEOTIDE SEQUENCE [LARGE SCALE GENOMIC DNA]</scope>
    <source>
        <strain evidence="7 8">AM28-23</strain>
    </source>
</reference>
<comment type="caution">
    <text evidence="7">The sequence shown here is derived from an EMBL/GenBank/DDBJ whole genome shotgun (WGS) entry which is preliminary data.</text>
</comment>
<dbReference type="Pfam" id="PF03764">
    <property type="entry name" value="EFG_IV"/>
    <property type="match status" value="1"/>
</dbReference>
<evidence type="ECO:0000256" key="1">
    <source>
        <dbReference type="ARBA" id="ARBA00022741"/>
    </source>
</evidence>
<name>A0A414J6T4_9FIRM</name>
<dbReference type="CDD" id="cd03711">
    <property type="entry name" value="Tet_C"/>
    <property type="match status" value="1"/>
</dbReference>
<evidence type="ECO:0000256" key="3">
    <source>
        <dbReference type="ARBA" id="ARBA00023134"/>
    </source>
</evidence>
<dbReference type="EMBL" id="QSKF01000005">
    <property type="protein sequence ID" value="RHE40108.1"/>
    <property type="molecule type" value="Genomic_DNA"/>
</dbReference>
<sequence>MKKLVIGILAHVDAGKTTLSEGLLYLCGEIRKIGRVDHGDAFLDTYELEKERGITIFSKQALLKTDDMEVSLLDTPGHVDFSAEMERTLQVLDYAILVINGMDGVQSHTMTLWRLLERYQIPTFLFINKMDQQGTDHDALLADLKNRLHENCVDFGKTEGAEDTLSSEQMENIAVCDEKLLEKYLETGEVTVEESAVLIAQRKVFPCFFGSALKMEGVEEFLNGLRTYTKEPKRQEAFGAKVFKIARDEQGNRLTYMKVTGGSLKVKTLLSSEGVGQSLPGRKVKETSWEEKVDQIRLYSGAKYETTQEAEAGLVCAVTGLTKTYPGEGLGAESESELPVLEPVLNYQIILPDDCDPHQMLQKLRMLEEEEPQLHILWDSQPGEIHAQLMGEVQIEILKKMIWDRFHVAVEFGAGSIVYKETIAEPVEGVGHFEPLRHYAEVHLLIEPGEPGSGCQFFTACSEDVLARNWQRLILTHLEEKEHIGVLTGSPLTDVQITLLTGRAHAKHTEGGDFRQATYRAVRQGLRKAKSILLEPYYEFRLEVPVEMIGRAMTDVQKMQGTFESPETDGEVAILKGTAAVSQMRDYQKEVIAYTHGTGKLFCNLKGYAPCRNQDEIVLNTGYDPEADLENPTGSVFCAHGAGFVVPWDQVEDYMHLQSGVDMDALDSENWYENVENEDTGLSQGDNPAQSRRNSGKSGKKSESFSYSGSYAEEEELQAIFERTFGPVKRDRGAFQKKTVHASVPTTHYKAGKPRKEEYLLVDGYNIIFSWEELNELAKENIHAACDKLMDILSNYQGYRKCTLILVLDAYKVEGHREEVIPYHNIYVVYTKEAETADQYIEKTVHKIGRQYQVTVATSDGLEQVIIMGQGAHRISAQGLKKEIEDTEKAARAEWHQRRQSSKTYLFDHMSEEMQEQMEKIRLGEKE</sequence>
<dbReference type="SMART" id="SM00889">
    <property type="entry name" value="EFG_IV"/>
    <property type="match status" value="1"/>
</dbReference>
<dbReference type="PRINTS" id="PR00315">
    <property type="entry name" value="ELONGATNFCT"/>
</dbReference>
<dbReference type="GO" id="GO:0006412">
    <property type="term" value="P:translation"/>
    <property type="evidence" value="ECO:0007669"/>
    <property type="project" value="UniProtKB-KW"/>
</dbReference>
<dbReference type="InterPro" id="IPR027417">
    <property type="entry name" value="P-loop_NTPase"/>
</dbReference>
<evidence type="ECO:0000256" key="4">
    <source>
        <dbReference type="ARBA" id="ARBA00023251"/>
    </source>
</evidence>
<dbReference type="InterPro" id="IPR009000">
    <property type="entry name" value="Transl_B-barrel_sf"/>
</dbReference>
<dbReference type="SMART" id="SM00838">
    <property type="entry name" value="EFG_C"/>
    <property type="match status" value="1"/>
</dbReference>
<evidence type="ECO:0000256" key="5">
    <source>
        <dbReference type="SAM" id="MobiDB-lite"/>
    </source>
</evidence>
<dbReference type="Gene3D" id="3.30.70.240">
    <property type="match status" value="1"/>
</dbReference>
<dbReference type="InterPro" id="IPR031157">
    <property type="entry name" value="G_TR_CS"/>
</dbReference>
<evidence type="ECO:0000313" key="8">
    <source>
        <dbReference type="Proteomes" id="UP000283745"/>
    </source>
</evidence>
<feature type="region of interest" description="Disordered" evidence="5">
    <location>
        <begin position="677"/>
        <end position="705"/>
    </location>
</feature>
<keyword evidence="3" id="KW-0342">GTP-binding</keyword>
<dbReference type="InterPro" id="IPR005225">
    <property type="entry name" value="Small_GTP-bd"/>
</dbReference>
<dbReference type="PRINTS" id="PR01037">
    <property type="entry name" value="TCRTETOQM"/>
</dbReference>
<dbReference type="SUPFAM" id="SSF54980">
    <property type="entry name" value="EF-G C-terminal domain-like"/>
    <property type="match status" value="2"/>
</dbReference>
<dbReference type="InterPro" id="IPR010298">
    <property type="entry name" value="YacP-like"/>
</dbReference>
<keyword evidence="2" id="KW-0648">Protein biosynthesis</keyword>
<dbReference type="AlphaFoldDB" id="A0A414J6T4"/>
<dbReference type="Gene3D" id="3.30.70.870">
    <property type="entry name" value="Elongation Factor G (Translational Gtpase), domain 3"/>
    <property type="match status" value="1"/>
</dbReference>
<dbReference type="GO" id="GO:0032790">
    <property type="term" value="P:ribosome disassembly"/>
    <property type="evidence" value="ECO:0007669"/>
    <property type="project" value="TreeGrafter"/>
</dbReference>
<protein>
    <submittedName>
        <fullName evidence="7">GTP-binding protein</fullName>
    </submittedName>
</protein>
<dbReference type="Gene3D" id="3.40.50.300">
    <property type="entry name" value="P-loop containing nucleotide triphosphate hydrolases"/>
    <property type="match status" value="1"/>
</dbReference>
<evidence type="ECO:0000313" key="7">
    <source>
        <dbReference type="EMBL" id="RHE40108.1"/>
    </source>
</evidence>
<dbReference type="NCBIfam" id="TIGR00231">
    <property type="entry name" value="small_GTP"/>
    <property type="match status" value="1"/>
</dbReference>
<dbReference type="SUPFAM" id="SSF50447">
    <property type="entry name" value="Translation proteins"/>
    <property type="match status" value="1"/>
</dbReference>
<dbReference type="GO" id="GO:0003924">
    <property type="term" value="F:GTPase activity"/>
    <property type="evidence" value="ECO:0007669"/>
    <property type="project" value="InterPro"/>
</dbReference>